<proteinExistence type="predicted"/>
<dbReference type="STRING" id="796620.VIBC2010_04279"/>
<keyword evidence="2" id="KW-1185">Reference proteome</keyword>
<accession>E3BN77</accession>
<name>E3BN77_9VIBR</name>
<evidence type="ECO:0000313" key="2">
    <source>
        <dbReference type="Proteomes" id="UP000002943"/>
    </source>
</evidence>
<evidence type="ECO:0000313" key="1">
    <source>
        <dbReference type="EMBL" id="EFP95460.1"/>
    </source>
</evidence>
<protein>
    <submittedName>
        <fullName evidence="1">Uncharacterized protein</fullName>
    </submittedName>
</protein>
<reference evidence="1 2" key="1">
    <citation type="journal article" date="2012" name="Int. J. Syst. Evol. Microbiol.">
        <title>Vibrio caribbeanicus sp. nov., isolated from the marine sponge Scleritoderma cyanea.</title>
        <authorList>
            <person name="Hoffmann M."/>
            <person name="Monday S.R."/>
            <person name="Allard M.W."/>
            <person name="Strain E.A."/>
            <person name="Whittaker P."/>
            <person name="Naum M."/>
            <person name="McCarthy P.J."/>
            <person name="Lopez J.V."/>
            <person name="Fischer M."/>
            <person name="Brown E.W."/>
        </authorList>
    </citation>
    <scope>NUCLEOTIDE SEQUENCE [LARGE SCALE GENOMIC DNA]</scope>
    <source>
        <strain evidence="1 2">ATCC BAA-2122</strain>
    </source>
</reference>
<dbReference type="AlphaFoldDB" id="E3BN77"/>
<comment type="caution">
    <text evidence="1">The sequence shown here is derived from an EMBL/GenBank/DDBJ whole genome shotgun (WGS) entry which is preliminary data.</text>
</comment>
<gene>
    <name evidence="1" type="ORF">VIBC2010_04279</name>
</gene>
<organism evidence="1 2">
    <name type="scientific">Vibrio caribbeanicus ATCC BAA-2122</name>
    <dbReference type="NCBI Taxonomy" id="796620"/>
    <lineage>
        <taxon>Bacteria</taxon>
        <taxon>Pseudomonadati</taxon>
        <taxon>Pseudomonadota</taxon>
        <taxon>Gammaproteobacteria</taxon>
        <taxon>Vibrionales</taxon>
        <taxon>Vibrionaceae</taxon>
        <taxon>Vibrio</taxon>
    </lineage>
</organism>
<sequence length="37" mass="4191">MNEQTLYDTCIQAKTLGSMITVPPVNIGLKHKELFKK</sequence>
<dbReference type="EMBL" id="AEIU01000095">
    <property type="protein sequence ID" value="EFP95460.1"/>
    <property type="molecule type" value="Genomic_DNA"/>
</dbReference>
<dbReference type="Proteomes" id="UP000002943">
    <property type="component" value="Unassembled WGS sequence"/>
</dbReference>